<dbReference type="FunFam" id="1.20.140.100:FF:000007">
    <property type="entry name" value="Dynein axonemal heavy chain 9"/>
    <property type="match status" value="1"/>
</dbReference>
<dbReference type="FunFam" id="1.10.287.2620:FF:000004">
    <property type="entry name" value="Dynein axonemal heavy chain 17"/>
    <property type="match status" value="1"/>
</dbReference>
<dbReference type="FunFam" id="3.40.50.300:FF:000049">
    <property type="entry name" value="Dynein, axonemal, heavy chain 5"/>
    <property type="match status" value="1"/>
</dbReference>
<dbReference type="GO" id="GO:0045505">
    <property type="term" value="F:dynein intermediate chain binding"/>
    <property type="evidence" value="ECO:0007669"/>
    <property type="project" value="InterPro"/>
</dbReference>
<feature type="domain" description="Dynein heavy chain region D6 P-loop" evidence="15">
    <location>
        <begin position="3816"/>
        <end position="3936"/>
    </location>
</feature>
<dbReference type="SUPFAM" id="SSF52540">
    <property type="entry name" value="P-loop containing nucleoside triphosphate hydrolases"/>
    <property type="match status" value="4"/>
</dbReference>
<evidence type="ECO:0000256" key="8">
    <source>
        <dbReference type="ARBA" id="ARBA00023017"/>
    </source>
</evidence>
<name>A0A3P8UX02_CYNSE</name>
<feature type="domain" description="Dynein heavy chain linker" evidence="17">
    <location>
        <begin position="1212"/>
        <end position="1618"/>
    </location>
</feature>
<keyword evidence="5" id="KW-0677">Repeat</keyword>
<evidence type="ECO:0000259" key="21">
    <source>
        <dbReference type="Pfam" id="PF12781"/>
    </source>
</evidence>
<reference evidence="26" key="3">
    <citation type="submission" date="2025-09" db="UniProtKB">
        <authorList>
            <consortium name="Ensembl"/>
        </authorList>
    </citation>
    <scope>IDENTIFICATION</scope>
</reference>
<keyword evidence="27" id="KW-1185">Reference proteome</keyword>
<dbReference type="FunFam" id="1.20.920.20:FF:000003">
    <property type="entry name" value="Dynein axonemal heavy chain 17"/>
    <property type="match status" value="1"/>
</dbReference>
<feature type="domain" description="Dynein heavy chain 3 AAA+ lid" evidence="23">
    <location>
        <begin position="2571"/>
        <end position="2668"/>
    </location>
</feature>
<dbReference type="FunFam" id="3.20.180.20:FF:000001">
    <property type="entry name" value="Dynein axonemal heavy chain 5"/>
    <property type="match status" value="1"/>
</dbReference>
<dbReference type="GO" id="GO:0005524">
    <property type="term" value="F:ATP binding"/>
    <property type="evidence" value="ECO:0007669"/>
    <property type="project" value="UniProtKB-KW"/>
</dbReference>
<dbReference type="GO" id="GO:0097729">
    <property type="term" value="C:9+2 motile cilium"/>
    <property type="evidence" value="ECO:0007669"/>
    <property type="project" value="UniProtKB-ARBA"/>
</dbReference>
<evidence type="ECO:0000259" key="19">
    <source>
        <dbReference type="Pfam" id="PF12777"/>
    </source>
</evidence>
<keyword evidence="9 14" id="KW-0175">Coiled coil</keyword>
<dbReference type="InterPro" id="IPR027417">
    <property type="entry name" value="P-loop_NTPase"/>
</dbReference>
<dbReference type="GO" id="GO:0008569">
    <property type="term" value="F:minus-end-directed microtubule motor activity"/>
    <property type="evidence" value="ECO:0007669"/>
    <property type="project" value="InterPro"/>
</dbReference>
<dbReference type="FunFam" id="1.20.920.30:FF:000003">
    <property type="entry name" value="Dynein axonemal heavy chain 17"/>
    <property type="match status" value="1"/>
</dbReference>
<dbReference type="InterPro" id="IPR041466">
    <property type="entry name" value="Dynein_AAA5_ext"/>
</dbReference>
<dbReference type="GO" id="GO:0007018">
    <property type="term" value="P:microtubule-based movement"/>
    <property type="evidence" value="ECO:0007669"/>
    <property type="project" value="InterPro"/>
</dbReference>
<dbReference type="Pfam" id="PF08393">
    <property type="entry name" value="DHC_N2"/>
    <property type="match status" value="1"/>
</dbReference>
<dbReference type="FunFam" id="1.20.1270.280:FF:000003">
    <property type="entry name" value="Dynein axonemal heavy chain 17"/>
    <property type="match status" value="1"/>
</dbReference>
<keyword evidence="8" id="KW-0243">Dynein</keyword>
<dbReference type="Gene3D" id="1.10.8.1220">
    <property type="match status" value="1"/>
</dbReference>
<evidence type="ECO:0000259" key="18">
    <source>
        <dbReference type="Pfam" id="PF12774"/>
    </source>
</evidence>
<dbReference type="Gene3D" id="1.10.472.130">
    <property type="match status" value="1"/>
</dbReference>
<evidence type="ECO:0000256" key="3">
    <source>
        <dbReference type="ARBA" id="ARBA00022490"/>
    </source>
</evidence>
<dbReference type="Gene3D" id="3.10.490.20">
    <property type="match status" value="1"/>
</dbReference>
<evidence type="ECO:0000256" key="7">
    <source>
        <dbReference type="ARBA" id="ARBA00022840"/>
    </source>
</evidence>
<evidence type="ECO:0000256" key="12">
    <source>
        <dbReference type="ARBA" id="ARBA00023212"/>
    </source>
</evidence>
<dbReference type="InterPro" id="IPR041658">
    <property type="entry name" value="AAA_lid_11"/>
</dbReference>
<dbReference type="InterPro" id="IPR043157">
    <property type="entry name" value="Dynein_AAA1S"/>
</dbReference>
<dbReference type="Gene3D" id="3.20.180.20">
    <property type="entry name" value="Dynein heavy chain, N-terminal domain 2"/>
    <property type="match status" value="1"/>
</dbReference>
<comment type="similarity">
    <text evidence="2">Belongs to the dynein heavy chain family.</text>
</comment>
<dbReference type="Pfam" id="PF18199">
    <property type="entry name" value="Dynein_C"/>
    <property type="match status" value="1"/>
</dbReference>
<dbReference type="Gene3D" id="1.20.920.30">
    <property type="match status" value="1"/>
</dbReference>
<dbReference type="InterPro" id="IPR041228">
    <property type="entry name" value="Dynein_C"/>
</dbReference>
<keyword evidence="4" id="KW-0493">Microtubule</keyword>
<evidence type="ECO:0000256" key="2">
    <source>
        <dbReference type="ARBA" id="ARBA00008887"/>
    </source>
</evidence>
<dbReference type="InterPro" id="IPR024317">
    <property type="entry name" value="Dynein_heavy_chain_D4_dom"/>
</dbReference>
<evidence type="ECO:0000256" key="4">
    <source>
        <dbReference type="ARBA" id="ARBA00022701"/>
    </source>
</evidence>
<dbReference type="Pfam" id="PF12780">
    <property type="entry name" value="AAA_8"/>
    <property type="match status" value="1"/>
</dbReference>
<dbReference type="Pfam" id="PF17852">
    <property type="entry name" value="Dynein_AAA_lid"/>
    <property type="match status" value="1"/>
</dbReference>
<dbReference type="Pfam" id="PF12775">
    <property type="entry name" value="AAA_7"/>
    <property type="match status" value="1"/>
</dbReference>
<dbReference type="Gene3D" id="1.10.8.710">
    <property type="match status" value="1"/>
</dbReference>
<dbReference type="Pfam" id="PF17857">
    <property type="entry name" value="AAA_lid_1"/>
    <property type="match status" value="1"/>
</dbReference>
<dbReference type="OMA" id="WAYLVND"/>
<dbReference type="GeneTree" id="ENSGT00940000154076"/>
<evidence type="ECO:0000259" key="24">
    <source>
        <dbReference type="Pfam" id="PF18198"/>
    </source>
</evidence>
<dbReference type="Proteomes" id="UP000265120">
    <property type="component" value="Chromosome 8"/>
</dbReference>
<dbReference type="GO" id="GO:0051959">
    <property type="term" value="F:dynein light intermediate chain binding"/>
    <property type="evidence" value="ECO:0007669"/>
    <property type="project" value="InterPro"/>
</dbReference>
<feature type="domain" description="Dynein heavy chain tail" evidence="16">
    <location>
        <begin position="252"/>
        <end position="711"/>
    </location>
</feature>
<sequence>RQEEYYRSRTMEEPTGEDKLDQRLDFLGECALRAFRVKKDVWQRCLSVEDNRRHLQDFLDRPGKPFLLLTVGLDGLLHISDSFKKRTSLTRMALFCKLISLGQHHAIMCVSLFHQVLAPLLANSKHHIQLSKAVTQDFLNHVHTLKSSMHVVSGQVQGKTLLAPPAGLNRLEEEASHRGAVVDSGLVYTLESTVIEWSHQISSVLKKDSSEVLLEDLTSTPQAELRFWNHSLSLAPPPSSHPSLLSPHSPYLTEALKEAEDICSYLKPLQSFFEDMESMEFPEVQVLVRPLMHTVSLLWSNSKFYHHPSRLIVLLQEICNLLLQQVSPGVHECRSNLDHNKKTGKSVKPWDFSPGLIFFRLDNFMNRIETIKVLLTAVDLLKMEKMVIGGVRGRALSHQVQMLHQEFVDTYRVFTEKPHDCLDLHNKVPSDFEEDVSFFRLRVEDMERRLGAIFCRAFDDAPGLDSAFKVLDMFGSLLERPLVAAHAVDRLPLLVIMFEKELDDCKVIYNKYFHLIEELGSSSVSKNMPPVSGGLRRVQELQRRIQANFSKFEHSPYKCLESAEGVKVLEKHQEMIQLLQRFVLFQTWAVTVEQISESNLEQPLICRDAATQMITVNFTPQLKSVLREVKYLLDQQTWAVPEMVMQIYTSRGQMMQHVSNLELTAGFYNKVLQTVVEVERPLVQDRLRNIDARLREAQENLKWNSPGVWQYIQEVRDSVCDLEHQLQRSKDNVEEIQKILRSWVVPLYGRKENKKDSLLSLEDRTDRLNRFYSLIRTSGEKIHFLLKNNLDLFGADPSSTEWKAYVDYIDDMVLDGFFMSIDCSLRFFLENTDENSGVAPLFEAQLVLKVPDMVFTPSLDFGDKGGFLELVEALIDDVFRISSLVPRLAQHKPLSHYQVLDMHDLADMRGLLMNRVQKGMVTCCEFRNSLKCYSYLYVDDRAESMQQFLLYSHVLTSQEIEAYADDGVPENPPTLKDFKEQIDGFETIYQEVQALKMVHVFHGWMKVDGRGAKISLVNVIKKWSLMFKQHLINHVTSSLSDLEKFIRLTESGLSLEVEEGDSGRLVEVMGHLLAVKEHQSRTDAMFEPLQQTINLLKGYEQELPEVVHRQLEELPEKWNNVKKQTLLVKQQVAPLQAMEVACLRRRCASFDVEQHVFREKFRSSGPFRFDSTDPYQMLDMFHTEIQEHEQVMASLLESAGLFEVTVSDFKQLKQCRREVVLLKELWDMNLLVESSMASWKRTPWRHVQVEDMDLECKRFSKEIKALDKEVRAWDAFTGLDSKVKNLLTSLRAVAELQNPSIRERHWYQLMRATGVECTMEQDTTLADLLQLNLHCFEEEVRGIVDKAVKEMAMEKVLCELDSTWSVMQFQYEPHHRTQVPLLCSDEELVETLEDNQVQLQNLMSSKYVAHFLDQVSSWQSKLSVADSVMSIWFEVQRAWAHLESIFIGSEDIRSQLPEDSRRFEGIDADFKELAEAMHQTPNVVEATNKEGLFRRLEEMQSRLSLCEKALAEYLDTKRLAFPRFYFISSADLLDILSNGTNPQQVQKHLSKLFDNMSRMKFDTDAEGNLTKIGRGMYSKEEEFVPFSQSCDCSGQVEVWLNRLLDTMRSTVRHEMTEAVTAYEEKPREQWLFDYPAQVALTCTQIWWSFDVNMAFSQLEEGYDNALKDTFRKQVTQLNTLISMLIGQLTPGDRQKVMTICTIDVHARDVVAKMIQQKVDSSQAFVWLSQLRHRWDDAEKHCLANICDAQFLYSYEYLGNTPRLVITPLTDRCYITLTQSLHLTMSGAPAGPAGTGKTETTKDLGRALGVMVYVFNCSEQMDYKSCGNIYKGLAQTGAWGCFDEFNRISVEVLSVVAVQVKSIQDAIRDKKLRFNFMGEEVNLCPSVGIFITMNPGYAGRTELPENLKALFRPCAMVVPDFELICEIMLVAEGFIHARILARKFITLYTLCKEFLSKQDHYDWGLRAIKSVLVVAGSLKRGDPDRAEDQVLMRALRDFNIPKIVTDDMPVFMGLIGDLFPALDVPRKRDLDFEKQVKLSVLDLKLQAEENFILKVVQLEELLAVRHSVFVIGNAGTGKSQVMRSLQRTYQIMKRKPVWADLNPKAVTNDELFGIINPATREWRDGLFSHIMRELANVTHSGPKWIVLDGDIDPMWIESLNTVMDDNKVLTLASNERIPLNPTMRLVFEISHLQTATPATVSRAGILYINPADLGWSPPVFSWIETREVQSEKTNLTLLFDKYIPPCLEAVRSRFKKIIPIPDQSLVQALCFLLECLLTPEATPPDCPKELYELYFVFAAVWAFGGALLNDQLVDYRVDFSKWWQSEFKSVKFPAQGTVFDFYIDPETRRFEPWSRMVPDFVMDPDCPLQACLVHTRETIRVRYFMDRLLENRRPVMLVGNAGTGKSVLVGDKLGSLDAEKYMVQNVPFNYYTSSAMLQAVLEKPLEKKAGRNYGPPGSRRLVYFIDDMNMPEVDAYGTVQPHTLLRQHMDYNHWYDRNKLLLKEIHNVQYVSCMNPTAGSFTINPRLQRHFTVFALSFPGAEALSTIYSSILSQHLRGEGFSSALQRSCSSLVHLALAVHQRVSSTFLPTAVKFHYIFNLRDLSNIFQGILFCTSECLKTSVDLLKIYLHESNRVYRDKLLDEQDFQLFDQLQVDTVKKFNEDLEDSVLDQTKDLNIYCHFAQGLGETKYMSAESWSSLRKTLLEALDNYNEVNATLNLVLFEDAMSHICRINRILESPRGNALLVGVGGSGKQSLTRLAAFISNLEVFQITLRKGYSLSDLKSDLASLYIKAGVKNIGTVFLMTDAQVSDEKFLVLVNDLLASGEIPELFQDDEVENVIGSVRPEVRSSGLVDTRENCWKFFIDRVRRQLKVALCFSPVGNKLRVRSRKFPAVVNCTAIDWFHEWPQEALESVSYRFLQEVENIEPEVKESVSKFMAYVHTSVNQTSREYLSNERRYNYTTPKSFLEQIKLYGSLLSQKSKDLTTKSERLENGLQKLNSTSSQVDDLKAKLAAQEVELTQKNEDADKLIQVVGVETEKVSKEKAVADEEEHKVAAIAVTVTAKQKDCEEDLAKAEPALIAAQEALNTLNKNNLTELKSFGSPVTAVTNVTAAVMVLMAPGGKVPKDRGWKAAKVMMAKVDAFLDSLVNFDKENIPEASLKAIQPYLQDPEFKPDLVASKSLAAAGLCSWVLNIVKFYEVYCEVEPKRQALKKANAELAAAQENLSSIKNKIQLLDENLARLTAKFEKAKEEKQKCQQEAESTARTISLANRLVGGLASENVRWAEAVGNFKNQERNLCGDVLLITAFISYLGYFTKQYRLQLMLHSWRPYFSQLKVPIPVTPDLDPLTMLTDDADIAAWQNEGLPSDRMSTENATILTSCQRWPLMVDPQLQGIKWIKNKYGDDLRVIRIGHKGYLDDIERALAAGDVVLIENLEETLDPVLGPLLGRETIKKGRYIKIGDKECEYKPNFRLILHTKLANPHYQPELQAQCTLINFTVTRDGLEDQLLAAVVSMERPDLEELKSDLTKQQNSFKITLKTLEDNLLSRLSSASGNFLGDTELVENLETTKCTAAEIQEKVKVAKVTERQINEAREHYRPAAARASLLYFIMNDLNKIHPMYQFSLKAFSVVFQKAVLKSEPDPSLKQRVCNLIDNITSSVFLYTTRGLFECDKLTYTAQLAFQVLLLSREINPVELDFLLRYPVQPGQTSPVDFLSHHSWGGIKALSSMEEFTNLDRDIEGSSKLWKKFLESGIPEREKFPQEWKNKNSLQKLCMMRALRPDRMTYAIRDFVEEKLGSKYVIGRSMDFSVSFEESGPATPMFFILSPGVDPLKDVEKHGKKLGFTFDNRNFHNVSLGQGQEVVAEQALKVAAAEGHWVILQNIHLVARWLGTLEKLLEQHAEGSHGNFRVFVSAEPSSTPEGHIIPQGILENSIKITNEPPTGMHANLHKALDNFNQDTLEMCARESEFKSILFSLCYFHAVVAERRKFGPQGWNRSYPFNTGDLTISINVLYNYLEANPKVPYDDLRYLFGEIMYGGHITDDWDRRLCRTYLEEFIKPEMMEGELFLAPGFPLPGNLDYDGYHQYIDVNLPAESPYLYGLHPNAEIGFLTQTSEKLFRTVLELQPRDGGGEEGGGSTREEKVKVHSILEEIMEKLPEQFNMAELLAKAEDKTPYQVVALQECERMNLLTQEIRGSLRELALGLKGELTMTTDMESLQNSIFLDTVPEKWTKRAYPSMSSLTLWFTDLLSRIKELESWSTDFSLPSVVWLAGFFNPQSFLTAIMQATARRNEWPLDNMVLHCDVTKKNREDFTSPPREGAYIHGLYMEGARWDTQTSLIVDARLKDLTPPMPVIFIRAVPVDRRETRNTYPCPVYKTRQRGPTYVWTFDLKTKDSASKWTLAGVALLLQI</sequence>
<dbReference type="Pfam" id="PF18198">
    <property type="entry name" value="AAA_lid_11"/>
    <property type="match status" value="1"/>
</dbReference>
<evidence type="ECO:0000259" key="20">
    <source>
        <dbReference type="Pfam" id="PF12780"/>
    </source>
</evidence>
<feature type="domain" description="Dynein heavy chain coiled coil stalk" evidence="19">
    <location>
        <begin position="2988"/>
        <end position="3330"/>
    </location>
</feature>
<evidence type="ECO:0000256" key="10">
    <source>
        <dbReference type="ARBA" id="ARBA00023069"/>
    </source>
</evidence>
<dbReference type="FunFam" id="1.10.8.1220:FF:000001">
    <property type="entry name" value="Dynein axonemal heavy chain 5"/>
    <property type="match status" value="1"/>
</dbReference>
<dbReference type="FunFam" id="3.40.50.300:FF:000411">
    <property type="entry name" value="dynein heavy chain 17, axonemal"/>
    <property type="match status" value="1"/>
</dbReference>
<evidence type="ECO:0000259" key="22">
    <source>
        <dbReference type="Pfam" id="PF17852"/>
    </source>
</evidence>
<dbReference type="Gene3D" id="1.20.920.20">
    <property type="match status" value="1"/>
</dbReference>
<dbReference type="Pfam" id="PF12777">
    <property type="entry name" value="MT"/>
    <property type="match status" value="1"/>
</dbReference>
<evidence type="ECO:0000259" key="16">
    <source>
        <dbReference type="Pfam" id="PF08385"/>
    </source>
</evidence>
<evidence type="ECO:0000256" key="6">
    <source>
        <dbReference type="ARBA" id="ARBA00022741"/>
    </source>
</evidence>
<dbReference type="PANTHER" id="PTHR45703">
    <property type="entry name" value="DYNEIN HEAVY CHAIN"/>
    <property type="match status" value="1"/>
</dbReference>
<feature type="coiled-coil region" evidence="14">
    <location>
        <begin position="2980"/>
        <end position="3024"/>
    </location>
</feature>
<dbReference type="InterPro" id="IPR026983">
    <property type="entry name" value="DHC"/>
</dbReference>
<feature type="domain" description="Dynein heavy chain hydrolytic ATP-binding dynein motor region" evidence="18">
    <location>
        <begin position="1752"/>
        <end position="2078"/>
    </location>
</feature>
<dbReference type="STRING" id="244447.ENSCSEP00000004740"/>
<dbReference type="Gene3D" id="1.20.1270.280">
    <property type="match status" value="1"/>
</dbReference>
<reference evidence="26 27" key="1">
    <citation type="journal article" date="2014" name="Nat. Genet.">
        <title>Whole-genome sequence of a flatfish provides insights into ZW sex chromosome evolution and adaptation to a benthic lifestyle.</title>
        <authorList>
            <person name="Chen S."/>
            <person name="Zhang G."/>
            <person name="Shao C."/>
            <person name="Huang Q."/>
            <person name="Liu G."/>
            <person name="Zhang P."/>
            <person name="Song W."/>
            <person name="An N."/>
            <person name="Chalopin D."/>
            <person name="Volff J.N."/>
            <person name="Hong Y."/>
            <person name="Li Q."/>
            <person name="Sha Z."/>
            <person name="Zhou H."/>
            <person name="Xie M."/>
            <person name="Yu Q."/>
            <person name="Liu Y."/>
            <person name="Xiang H."/>
            <person name="Wang N."/>
            <person name="Wu K."/>
            <person name="Yang C."/>
            <person name="Zhou Q."/>
            <person name="Liao X."/>
            <person name="Yang L."/>
            <person name="Hu Q."/>
            <person name="Zhang J."/>
            <person name="Meng L."/>
            <person name="Jin L."/>
            <person name="Tian Y."/>
            <person name="Lian J."/>
            <person name="Yang J."/>
            <person name="Miao G."/>
            <person name="Liu S."/>
            <person name="Liang Z."/>
            <person name="Yan F."/>
            <person name="Li Y."/>
            <person name="Sun B."/>
            <person name="Zhang H."/>
            <person name="Zhang J."/>
            <person name="Zhu Y."/>
            <person name="Du M."/>
            <person name="Zhao Y."/>
            <person name="Schartl M."/>
            <person name="Tang Q."/>
            <person name="Wang J."/>
        </authorList>
    </citation>
    <scope>NUCLEOTIDE SEQUENCE</scope>
</reference>
<keyword evidence="12" id="KW-0206">Cytoskeleton</keyword>
<dbReference type="FunFam" id="1.20.58.1120:FF:000002">
    <property type="entry name" value="Dynein heavy chain 9, axonemal"/>
    <property type="match status" value="1"/>
</dbReference>
<dbReference type="Pfam" id="PF03028">
    <property type="entry name" value="Dynein_heavy"/>
    <property type="match status" value="1"/>
</dbReference>
<feature type="domain" description="Dynein heavy chain C-terminal" evidence="25">
    <location>
        <begin position="4110"/>
        <end position="4407"/>
    </location>
</feature>
<dbReference type="Pfam" id="PF12781">
    <property type="entry name" value="AAA_9"/>
    <property type="match status" value="1"/>
</dbReference>
<evidence type="ECO:0000259" key="17">
    <source>
        <dbReference type="Pfam" id="PF08393"/>
    </source>
</evidence>
<dbReference type="Pfam" id="PF08385">
    <property type="entry name" value="DHC_N1"/>
    <property type="match status" value="1"/>
</dbReference>
<evidence type="ECO:0000256" key="13">
    <source>
        <dbReference type="ARBA" id="ARBA00023273"/>
    </source>
</evidence>
<evidence type="ECO:0000256" key="9">
    <source>
        <dbReference type="ARBA" id="ARBA00023054"/>
    </source>
</evidence>
<dbReference type="FunFam" id="3.40.50.300:FF:000682">
    <property type="entry name" value="Dynein axonemal heavy chain 17"/>
    <property type="match status" value="1"/>
</dbReference>
<evidence type="ECO:0000313" key="26">
    <source>
        <dbReference type="Ensembl" id="ENSCSEP00000004740.1"/>
    </source>
</evidence>
<keyword evidence="6" id="KW-0547">Nucleotide-binding</keyword>
<feature type="coiled-coil region" evidence="14">
    <location>
        <begin position="3203"/>
        <end position="3265"/>
    </location>
</feature>
<evidence type="ECO:0000313" key="27">
    <source>
        <dbReference type="Proteomes" id="UP000265120"/>
    </source>
</evidence>
<reference evidence="26" key="2">
    <citation type="submission" date="2025-08" db="UniProtKB">
        <authorList>
            <consortium name="Ensembl"/>
        </authorList>
    </citation>
    <scope>IDENTIFICATION</scope>
</reference>
<keyword evidence="3" id="KW-0963">Cytoplasm</keyword>
<evidence type="ECO:0000256" key="11">
    <source>
        <dbReference type="ARBA" id="ARBA00023175"/>
    </source>
</evidence>
<evidence type="ECO:0000259" key="15">
    <source>
        <dbReference type="Pfam" id="PF03028"/>
    </source>
</evidence>
<keyword evidence="7" id="KW-0067">ATP-binding</keyword>
<dbReference type="InterPro" id="IPR004273">
    <property type="entry name" value="Dynein_heavy_D6_P-loop"/>
</dbReference>
<dbReference type="InterPro" id="IPR035706">
    <property type="entry name" value="AAA_9"/>
</dbReference>
<dbReference type="GO" id="GO:0005874">
    <property type="term" value="C:microtubule"/>
    <property type="evidence" value="ECO:0007669"/>
    <property type="project" value="UniProtKB-KW"/>
</dbReference>
<accession>A0A3P8UX02</accession>
<evidence type="ECO:0000256" key="1">
    <source>
        <dbReference type="ARBA" id="ARBA00004430"/>
    </source>
</evidence>
<dbReference type="PANTHER" id="PTHR45703:SF4">
    <property type="entry name" value="DYNEIN AXONEMAL HEAVY CHAIN 17"/>
    <property type="match status" value="1"/>
</dbReference>
<dbReference type="InterPro" id="IPR035699">
    <property type="entry name" value="AAA_6"/>
</dbReference>
<keyword evidence="13" id="KW-0966">Cell projection</keyword>
<feature type="domain" description="Dynein heavy chain AAA lid" evidence="24">
    <location>
        <begin position="3968"/>
        <end position="4104"/>
    </location>
</feature>
<dbReference type="Pfam" id="PF12774">
    <property type="entry name" value="AAA_6"/>
    <property type="match status" value="1"/>
</dbReference>
<dbReference type="FunFam" id="1.10.472.130:FF:000001">
    <property type="entry name" value="Dynein, axonemal, heavy chain 9"/>
    <property type="match status" value="1"/>
</dbReference>
<evidence type="ECO:0000256" key="14">
    <source>
        <dbReference type="SAM" id="Coils"/>
    </source>
</evidence>
<feature type="domain" description="Dynein heavy chain ATP-binding dynein motor region" evidence="21">
    <location>
        <begin position="3358"/>
        <end position="3575"/>
    </location>
</feature>
<dbReference type="Gene3D" id="1.10.8.720">
    <property type="entry name" value="Region D6 of dynein motor"/>
    <property type="match status" value="1"/>
</dbReference>
<dbReference type="Gene3D" id="1.20.140.100">
    <property type="entry name" value="Dynein heavy chain, N-terminal domain 2"/>
    <property type="match status" value="1"/>
</dbReference>
<feature type="domain" description="Dynein heavy chain AAA 5 extension" evidence="22">
    <location>
        <begin position="2235"/>
        <end position="2353"/>
    </location>
</feature>
<dbReference type="Gene3D" id="6.10.140.1060">
    <property type="match status" value="1"/>
</dbReference>
<dbReference type="InterPro" id="IPR024743">
    <property type="entry name" value="Dynein_HC_stalk"/>
</dbReference>
<comment type="subcellular location">
    <subcellularLocation>
        <location evidence="1">Cytoplasm</location>
        <location evidence="1">Cytoskeleton</location>
        <location evidence="1">Cilium axoneme</location>
    </subcellularLocation>
</comment>
<dbReference type="GO" id="GO:0005930">
    <property type="term" value="C:axoneme"/>
    <property type="evidence" value="ECO:0007669"/>
    <property type="project" value="UniProtKB-SubCell"/>
</dbReference>
<dbReference type="Gene3D" id="3.40.50.300">
    <property type="entry name" value="P-loop containing nucleotide triphosphate hydrolases"/>
    <property type="match status" value="5"/>
</dbReference>
<proteinExistence type="inferred from homology"/>
<evidence type="ECO:0000256" key="5">
    <source>
        <dbReference type="ARBA" id="ARBA00022737"/>
    </source>
</evidence>
<dbReference type="Gene3D" id="1.20.58.1120">
    <property type="match status" value="1"/>
</dbReference>
<dbReference type="FunFam" id="3.40.50.300:FF:002141">
    <property type="entry name" value="Dynein heavy chain"/>
    <property type="match status" value="1"/>
</dbReference>
<dbReference type="InterPro" id="IPR013594">
    <property type="entry name" value="Dynein_heavy_tail"/>
</dbReference>
<dbReference type="InterPro" id="IPR042222">
    <property type="entry name" value="Dynein_2_N"/>
</dbReference>
<dbReference type="InParanoid" id="A0A3P8UX02"/>
<dbReference type="GO" id="GO:0030286">
    <property type="term" value="C:dynein complex"/>
    <property type="evidence" value="ECO:0007669"/>
    <property type="project" value="UniProtKB-KW"/>
</dbReference>
<evidence type="ECO:0000259" key="25">
    <source>
        <dbReference type="Pfam" id="PF18199"/>
    </source>
</evidence>
<dbReference type="FunFam" id="3.40.50.300:FF:000219">
    <property type="entry name" value="Dynein axonemal heavy chain 17"/>
    <property type="match status" value="1"/>
</dbReference>
<keyword evidence="11" id="KW-0505">Motor protein</keyword>
<dbReference type="FunFam" id="3.10.490.20:FF:000002">
    <property type="entry name" value="Dynein axonemal heavy chain 17"/>
    <property type="match status" value="1"/>
</dbReference>
<dbReference type="InterPro" id="IPR041589">
    <property type="entry name" value="DNAH3_AAA_lid_1"/>
</dbReference>
<feature type="domain" description="Dynein heavy chain AAA module D4" evidence="20">
    <location>
        <begin position="2716"/>
        <end position="2975"/>
    </location>
</feature>
<evidence type="ECO:0000259" key="23">
    <source>
        <dbReference type="Pfam" id="PF17857"/>
    </source>
</evidence>
<dbReference type="InterPro" id="IPR042219">
    <property type="entry name" value="AAA_lid_11_sf"/>
</dbReference>
<keyword evidence="10" id="KW-0969">Cilium</keyword>
<protein>
    <submittedName>
        <fullName evidence="26">Dynein axonemal heavy chain 17</fullName>
    </submittedName>
</protein>
<dbReference type="FunFam" id="1.10.8.720:FF:000002">
    <property type="entry name" value="Dynein heavy chain 9, axonemal"/>
    <property type="match status" value="1"/>
</dbReference>
<organism evidence="26 27">
    <name type="scientific">Cynoglossus semilaevis</name>
    <name type="common">Tongue sole</name>
    <dbReference type="NCBI Taxonomy" id="244447"/>
    <lineage>
        <taxon>Eukaryota</taxon>
        <taxon>Metazoa</taxon>
        <taxon>Chordata</taxon>
        <taxon>Craniata</taxon>
        <taxon>Vertebrata</taxon>
        <taxon>Euteleostomi</taxon>
        <taxon>Actinopterygii</taxon>
        <taxon>Neopterygii</taxon>
        <taxon>Teleostei</taxon>
        <taxon>Neoteleostei</taxon>
        <taxon>Acanthomorphata</taxon>
        <taxon>Carangaria</taxon>
        <taxon>Pleuronectiformes</taxon>
        <taxon>Pleuronectoidei</taxon>
        <taxon>Cynoglossidae</taxon>
        <taxon>Cynoglossinae</taxon>
        <taxon>Cynoglossus</taxon>
    </lineage>
</organism>
<dbReference type="Ensembl" id="ENSCSET00000004796.1">
    <property type="protein sequence ID" value="ENSCSEP00000004740.1"/>
    <property type="gene ID" value="ENSCSEG00000003040.1"/>
</dbReference>
<dbReference type="InterPro" id="IPR013602">
    <property type="entry name" value="Dynein_heavy_linker"/>
</dbReference>
<dbReference type="InterPro" id="IPR043160">
    <property type="entry name" value="Dynein_C_barrel"/>
</dbReference>
<dbReference type="InterPro" id="IPR042228">
    <property type="entry name" value="Dynein_linker_3"/>
</dbReference>
<dbReference type="Gene3D" id="1.10.287.2620">
    <property type="match status" value="1"/>
</dbReference>
<dbReference type="FunFam" id="1.10.8.710:FF:000002">
    <property type="entry name" value="dynein heavy chain 17, axonemal"/>
    <property type="match status" value="1"/>
</dbReference>